<dbReference type="Proteomes" id="UP000275951">
    <property type="component" value="Chromosome"/>
</dbReference>
<dbReference type="Pfam" id="PF09355">
    <property type="entry name" value="Phage_Gp19"/>
    <property type="match status" value="1"/>
</dbReference>
<dbReference type="AlphaFoldDB" id="A0A3S9QK62"/>
<organism evidence="1 2">
    <name type="scientific">Trueperella pyogenes</name>
    <dbReference type="NCBI Taxonomy" id="1661"/>
    <lineage>
        <taxon>Bacteria</taxon>
        <taxon>Bacillati</taxon>
        <taxon>Actinomycetota</taxon>
        <taxon>Actinomycetes</taxon>
        <taxon>Actinomycetales</taxon>
        <taxon>Actinomycetaceae</taxon>
        <taxon>Trueperella</taxon>
    </lineage>
</organism>
<proteinExistence type="predicted"/>
<gene>
    <name evidence="1" type="ORF">EBQ10_03055</name>
</gene>
<evidence type="ECO:0000313" key="1">
    <source>
        <dbReference type="EMBL" id="AZR06370.1"/>
    </source>
</evidence>
<evidence type="ECO:0000313" key="2">
    <source>
        <dbReference type="Proteomes" id="UP000275951"/>
    </source>
</evidence>
<accession>A0A3S9QK62</accession>
<sequence length="163" mass="17914">MWATADDVIADWIGEDVPTNKALVSRWVARAERYLRREIPSLQVRVEGGAEPDLRATVVDVISAMVARVFRNPEGIRQRQETDGSFTGSITFAGDTPGELFLTDRERDSLLAPQDRKGAQTAFTFGPSNYAGGAHRPWCSLMFGAKYCSCGVDIAGQPIFEES</sequence>
<dbReference type="EMBL" id="CP033905">
    <property type="protein sequence ID" value="AZR06370.1"/>
    <property type="molecule type" value="Genomic_DNA"/>
</dbReference>
<reference evidence="1 2" key="1">
    <citation type="submission" date="2018-11" db="EMBL/GenBank/DDBJ databases">
        <title>Multidrug-resistant genes are associated with an 42-kb island TGI1 carrying a complex class 1 integron in a Trueperella pyogenes.</title>
        <authorList>
            <person name="Dong W."/>
        </authorList>
    </citation>
    <scope>NUCLEOTIDE SEQUENCE [LARGE SCALE GENOMIC DNA]</scope>
    <source>
        <strain evidence="1 2">TP4</strain>
    </source>
</reference>
<dbReference type="RefSeq" id="WP_126919878.1">
    <property type="nucleotide sequence ID" value="NZ_CP033905.1"/>
</dbReference>
<protein>
    <submittedName>
        <fullName evidence="1">Uncharacterized protein</fullName>
    </submittedName>
</protein>
<dbReference type="InterPro" id="IPR018963">
    <property type="entry name" value="Mycophage_D29_Gp19"/>
</dbReference>
<name>A0A3S9QK62_9ACTO</name>